<dbReference type="EMBL" id="KK199123">
    <property type="protein sequence ID" value="KCW44679.1"/>
    <property type="molecule type" value="Genomic_DNA"/>
</dbReference>
<evidence type="ECO:0000313" key="2">
    <source>
        <dbReference type="EMBL" id="KAK2632267.1"/>
    </source>
</evidence>
<reference evidence="3" key="1">
    <citation type="submission" date="2013-07" db="EMBL/GenBank/DDBJ databases">
        <title>The genome of Eucalyptus grandis.</title>
        <authorList>
            <person name="Schmutz J."/>
            <person name="Hayes R."/>
            <person name="Myburg A."/>
            <person name="Tuskan G."/>
            <person name="Grattapaglia D."/>
            <person name="Rokhsar D.S."/>
        </authorList>
    </citation>
    <scope>NUCLEOTIDE SEQUENCE</scope>
    <source>
        <tissue evidence="3">Leaf extractions</tissue>
    </source>
</reference>
<reference evidence="2" key="4">
    <citation type="submission" date="2023-07" db="EMBL/GenBank/DDBJ databases">
        <authorList>
            <person name="Myburg A.A."/>
            <person name="Grattapaglia D."/>
            <person name="Tuskan G.A."/>
            <person name="Hellsten U."/>
            <person name="Hayes R.D."/>
            <person name="Grimwood J."/>
            <person name="Jenkins J."/>
            <person name="Lindquist E."/>
            <person name="Tice H."/>
            <person name="Bauer D."/>
            <person name="Goodstein D.M."/>
            <person name="Dubchak I."/>
            <person name="Poliakov A."/>
            <person name="Mizrachi E."/>
            <person name="Kullan A.R."/>
            <person name="Hussey S.G."/>
            <person name="Pinard D."/>
            <person name="Van D.M."/>
            <person name="Singh P."/>
            <person name="Van J.I."/>
            <person name="Silva-Junior O.B."/>
            <person name="Togawa R.C."/>
            <person name="Pappas M.R."/>
            <person name="Faria D.A."/>
            <person name="Sansaloni C.P."/>
            <person name="Petroli C.D."/>
            <person name="Yang X."/>
            <person name="Ranjan P."/>
            <person name="Tschaplinski T.J."/>
            <person name="Ye C.Y."/>
            <person name="Li T."/>
            <person name="Sterck L."/>
            <person name="Vanneste K."/>
            <person name="Murat F."/>
            <person name="Soler M."/>
            <person name="Clemente H.S."/>
            <person name="Saidi N."/>
            <person name="Cassan-Wang H."/>
            <person name="Dunand C."/>
            <person name="Hefer C.A."/>
            <person name="Bornberg-Bauer E."/>
            <person name="Kersting A.R."/>
            <person name="Vining K."/>
            <person name="Amarasinghe V."/>
            <person name="Ranik M."/>
            <person name="Naithani S."/>
            <person name="Elser J."/>
            <person name="Boyd A.E."/>
            <person name="Liston A."/>
            <person name="Spatafora J.W."/>
            <person name="Dharmwardhana P."/>
            <person name="Raja R."/>
            <person name="Sullivan C."/>
            <person name="Romanel E."/>
            <person name="Alves-Ferreira M."/>
            <person name="Kulheim C."/>
            <person name="Foley W."/>
            <person name="Carocha V."/>
            <person name="Paiva J."/>
            <person name="Kudrna D."/>
            <person name="Brommonschenkel S.H."/>
            <person name="Pasquali G."/>
            <person name="Byrne M."/>
            <person name="Rigault P."/>
            <person name="Tibbits J."/>
            <person name="Spokevicius A."/>
            <person name="Jones R.C."/>
            <person name="Steane D.A."/>
            <person name="Vaillancourt R.E."/>
            <person name="Potts B.M."/>
            <person name="Joubert F."/>
            <person name="Barry K."/>
            <person name="Pappas G.J."/>
            <person name="Strauss S.H."/>
            <person name="Jaiswal P."/>
            <person name="Grima-Pettenati J."/>
            <person name="Salse J."/>
            <person name="Van D.P."/>
            <person name="Rokhsar D.S."/>
            <person name="Schmutz J."/>
        </authorList>
    </citation>
    <scope>NUCLEOTIDE SEQUENCE</scope>
    <source>
        <tissue evidence="2">Leaf extractions</tissue>
    </source>
</reference>
<organism evidence="3">
    <name type="scientific">Eucalyptus grandis</name>
    <name type="common">Flooded gum</name>
    <dbReference type="NCBI Taxonomy" id="71139"/>
    <lineage>
        <taxon>Eukaryota</taxon>
        <taxon>Viridiplantae</taxon>
        <taxon>Streptophyta</taxon>
        <taxon>Embryophyta</taxon>
        <taxon>Tracheophyta</taxon>
        <taxon>Spermatophyta</taxon>
        <taxon>Magnoliopsida</taxon>
        <taxon>eudicotyledons</taxon>
        <taxon>Gunneridae</taxon>
        <taxon>Pentapetalae</taxon>
        <taxon>rosids</taxon>
        <taxon>malvids</taxon>
        <taxon>Myrtales</taxon>
        <taxon>Myrtaceae</taxon>
        <taxon>Myrtoideae</taxon>
        <taxon>Eucalypteae</taxon>
        <taxon>Eucalyptus</taxon>
    </lineage>
</organism>
<proteinExistence type="predicted"/>
<sequence>MESMQLLSRFVFFLFIASFFCVFPDTAMAQATTDPLEVKALNRLFQQWNLAARPSWWNISGEPCSGVALDTTSIDEDNYGPSIRCDFSYDNDSTCHITELTLMQYERKCVLRGFNLMVRMRRDILISCFISHDSSRNLKH</sequence>
<feature type="signal peptide" evidence="1">
    <location>
        <begin position="1"/>
        <end position="29"/>
    </location>
</feature>
<keyword evidence="4" id="KW-1185">Reference proteome</keyword>
<evidence type="ECO:0000256" key="1">
    <source>
        <dbReference type="SAM" id="SignalP"/>
    </source>
</evidence>
<dbReference type="AlphaFoldDB" id="A0A058ZTB7"/>
<dbReference type="Gramene" id="KCW44679">
    <property type="protein sequence ID" value="KCW44679"/>
    <property type="gene ID" value="EUGRSUZ_L01786"/>
</dbReference>
<feature type="chain" id="PRO_5042326301" description="Leucine-rich repeat-containing N-terminal plant-type domain-containing protein" evidence="1">
    <location>
        <begin position="30"/>
        <end position="140"/>
    </location>
</feature>
<reference evidence="2" key="3">
    <citation type="submission" date="2023-04" db="EMBL/GenBank/DDBJ databases">
        <title>WGS assembly of Eucalyptus grandis.</title>
        <authorList>
            <person name="Myburg A."/>
            <person name="Grattapaglia D."/>
            <person name="Tuskan G."/>
            <person name="Hellsten U."/>
            <person name="Hayes R."/>
            <person name="Grimwood J."/>
            <person name="Jenkins J."/>
            <person name="Lindquist E."/>
            <person name="Tice H."/>
            <person name="Bauer D."/>
            <person name="Goodstein D."/>
            <person name="Dubchak I."/>
            <person name="Poliakov A."/>
            <person name="Mizrachi E."/>
            <person name="Kullan A."/>
            <person name="Hussey S."/>
            <person name="Pinard D."/>
            <person name="Van D."/>
            <person name="Singh P."/>
            <person name="Van J."/>
            <person name="Silva-Junior O."/>
            <person name="Togawa R."/>
            <person name="Pappas M."/>
            <person name="Faria D."/>
            <person name="Sansaloni C."/>
            <person name="Petroli C."/>
            <person name="Yang X."/>
            <person name="Ranjan P."/>
            <person name="Tschaplinski T."/>
            <person name="Ye C."/>
            <person name="Li T."/>
            <person name="Sterck L."/>
            <person name="Vanneste K."/>
            <person name="Murat F."/>
            <person name="Soler M."/>
            <person name="Clemente H."/>
            <person name="Saidi N."/>
            <person name="Cassan-Wang H."/>
            <person name="Dunand C."/>
            <person name="Hefer C."/>
            <person name="Bornberg-Bauer E."/>
            <person name="Kersting A."/>
            <person name="Vining K."/>
            <person name="Amarasinghe V."/>
            <person name="Ranik M."/>
            <person name="Naithani S."/>
            <person name="Elser J."/>
            <person name="Boyd A."/>
            <person name="Liston A."/>
            <person name="Spatafora J."/>
            <person name="Dharmwardhana P."/>
            <person name="Raja R."/>
            <person name="Sullivan C."/>
            <person name="Romanel E."/>
            <person name="Alves-Ferreira M."/>
            <person name="Kulheim C."/>
            <person name="Foley W."/>
            <person name="Carocha V."/>
            <person name="Paiva J."/>
            <person name="Kudrna D."/>
            <person name="Brommonschenkel S."/>
            <person name="Pasquali G."/>
            <person name="Byrne M."/>
            <person name="Rigault P."/>
            <person name="Tibbits J."/>
            <person name="Spokevicius A."/>
            <person name="Jones R."/>
            <person name="Steane D."/>
            <person name="Vaillancourt R."/>
            <person name="Potts B."/>
            <person name="Joubert F."/>
            <person name="Barry K."/>
            <person name="Pappas G."/>
            <person name="Strauss S."/>
            <person name="Jaiswal P."/>
            <person name="Grima-Pettenati J."/>
            <person name="Salse J."/>
            <person name="Van D."/>
            <person name="Rokhsar D."/>
            <person name="Schmutz J."/>
        </authorList>
    </citation>
    <scope>NUCLEOTIDE SEQUENCE</scope>
    <source>
        <tissue evidence="2">Leaf extractions</tissue>
    </source>
</reference>
<name>A0A058ZTB7_EUCGR</name>
<keyword evidence="1" id="KW-0732">Signal</keyword>
<protein>
    <recommendedName>
        <fullName evidence="5">Leucine-rich repeat-containing N-terminal plant-type domain-containing protein</fullName>
    </recommendedName>
</protein>
<dbReference type="STRING" id="71139.A0A058ZTB7"/>
<accession>A0A058ZTB7</accession>
<dbReference type="OMA" id="DSTCHIT"/>
<dbReference type="EMBL" id="MU848607">
    <property type="protein sequence ID" value="KAK2632267.1"/>
    <property type="molecule type" value="Genomic_DNA"/>
</dbReference>
<evidence type="ECO:0008006" key="5">
    <source>
        <dbReference type="Google" id="ProtNLM"/>
    </source>
</evidence>
<dbReference type="Proteomes" id="UP000030711">
    <property type="component" value="Unassembled WGS sequence"/>
</dbReference>
<evidence type="ECO:0000313" key="3">
    <source>
        <dbReference type="EMBL" id="KCW44679.1"/>
    </source>
</evidence>
<dbReference type="InParanoid" id="A0A058ZTB7"/>
<evidence type="ECO:0000313" key="4">
    <source>
        <dbReference type="Proteomes" id="UP000030711"/>
    </source>
</evidence>
<dbReference type="eggNOG" id="ENOG502QUW9">
    <property type="taxonomic scope" value="Eukaryota"/>
</dbReference>
<gene>
    <name evidence="3" type="ORF">EUGRSUZ_L01786</name>
</gene>
<reference evidence="2" key="2">
    <citation type="journal article" date="2014" name="Nature">
        <title>The genome of Eucalyptus grandis.</title>
        <authorList>
            <person name="Myburg A.A."/>
            <person name="Grattapaglia D."/>
            <person name="Tuskan G.A."/>
            <person name="Hellsten U."/>
            <person name="Hayes R.D."/>
            <person name="Grimwood J."/>
            <person name="Jenkins J."/>
            <person name="Lindquist E."/>
            <person name="Tice H."/>
            <person name="Bauer D."/>
            <person name="Goodstein D.M."/>
            <person name="Dubchak I."/>
            <person name="Poliakov A."/>
            <person name="Mizrachi E."/>
            <person name="Kullan A.R."/>
            <person name="Hussey S.G."/>
            <person name="Pinard D."/>
            <person name="van der Merwe K."/>
            <person name="Singh P."/>
            <person name="van Jaarsveld I."/>
            <person name="Silva-Junior O.B."/>
            <person name="Togawa R.C."/>
            <person name="Pappas M.R."/>
            <person name="Faria D.A."/>
            <person name="Sansaloni C.P."/>
            <person name="Petroli C.D."/>
            <person name="Yang X."/>
            <person name="Ranjan P."/>
            <person name="Tschaplinski T.J."/>
            <person name="Ye C.Y."/>
            <person name="Li T."/>
            <person name="Sterck L."/>
            <person name="Vanneste K."/>
            <person name="Murat F."/>
            <person name="Soler M."/>
            <person name="Clemente H.S."/>
            <person name="Saidi N."/>
            <person name="Cassan-Wang H."/>
            <person name="Dunand C."/>
            <person name="Hefer C.A."/>
            <person name="Bornberg-Bauer E."/>
            <person name="Kersting A.R."/>
            <person name="Vining K."/>
            <person name="Amarasinghe V."/>
            <person name="Ranik M."/>
            <person name="Naithani S."/>
            <person name="Elser J."/>
            <person name="Boyd A.E."/>
            <person name="Liston A."/>
            <person name="Spatafora J.W."/>
            <person name="Dharmwardhana P."/>
            <person name="Raja R."/>
            <person name="Sullivan C."/>
            <person name="Romanel E."/>
            <person name="Alves-Ferreira M."/>
            <person name="Kulheim C."/>
            <person name="Foley W."/>
            <person name="Carocha V."/>
            <person name="Paiva J."/>
            <person name="Kudrna D."/>
            <person name="Brommonschenkel S.H."/>
            <person name="Pasquali G."/>
            <person name="Byrne M."/>
            <person name="Rigault P."/>
            <person name="Tibbits J."/>
            <person name="Spokevicius A."/>
            <person name="Jones R.C."/>
            <person name="Steane D.A."/>
            <person name="Vaillancourt R.E."/>
            <person name="Potts B.M."/>
            <person name="Joubert F."/>
            <person name="Barry K."/>
            <person name="Pappas G.J."/>
            <person name="Strauss S.H."/>
            <person name="Jaiswal P."/>
            <person name="Grima-Pettenati J."/>
            <person name="Salse J."/>
            <person name="Van de Peer Y."/>
            <person name="Rokhsar D.S."/>
            <person name="Schmutz J."/>
        </authorList>
    </citation>
    <scope>NUCLEOTIDE SEQUENCE</scope>
    <source>
        <tissue evidence="2">Leaf extractions</tissue>
    </source>
</reference>